<dbReference type="Proteomes" id="UP000598971">
    <property type="component" value="Unassembled WGS sequence"/>
</dbReference>
<keyword evidence="3" id="KW-1185">Reference proteome</keyword>
<dbReference type="EMBL" id="WHPF01000005">
    <property type="protein sequence ID" value="NNV55290.1"/>
    <property type="molecule type" value="Genomic_DNA"/>
</dbReference>
<accession>A0A8J8FC40</accession>
<evidence type="ECO:0000256" key="1">
    <source>
        <dbReference type="SAM" id="Phobius"/>
    </source>
</evidence>
<keyword evidence="1" id="KW-0472">Membrane</keyword>
<proteinExistence type="predicted"/>
<sequence length="137" mass="15683">MATIITLRLAIYRFALLVLIFICGVVFNSCFLLDNSGEILYSKDIYTIRKKNLFSYYKASPDLFVATDKGEIKINLNAFGKINIAQEKITHIDIRQITQDSVDIYCSTNDTTVAMKEEVFHVNIKKAVDSILQQQHR</sequence>
<reference evidence="2" key="1">
    <citation type="submission" date="2019-10" db="EMBL/GenBank/DDBJ databases">
        <title>Draft genome sequence of Panacibacter sp. KCS-6.</title>
        <authorList>
            <person name="Yim K.J."/>
        </authorList>
    </citation>
    <scope>NUCLEOTIDE SEQUENCE</scope>
    <source>
        <strain evidence="2">KCS-6</strain>
    </source>
</reference>
<keyword evidence="1" id="KW-0812">Transmembrane</keyword>
<evidence type="ECO:0000313" key="2">
    <source>
        <dbReference type="EMBL" id="NNV55290.1"/>
    </source>
</evidence>
<name>A0A8J8FC40_9BACT</name>
<feature type="transmembrane region" description="Helical" evidence="1">
    <location>
        <begin position="12"/>
        <end position="33"/>
    </location>
</feature>
<gene>
    <name evidence="2" type="ORF">GD597_07460</name>
</gene>
<dbReference type="AlphaFoldDB" id="A0A8J8FC40"/>
<dbReference type="RefSeq" id="WP_171607224.1">
    <property type="nucleotide sequence ID" value="NZ_WHPF01000005.1"/>
</dbReference>
<comment type="caution">
    <text evidence="2">The sequence shown here is derived from an EMBL/GenBank/DDBJ whole genome shotgun (WGS) entry which is preliminary data.</text>
</comment>
<protein>
    <submittedName>
        <fullName evidence="2">Uncharacterized protein</fullName>
    </submittedName>
</protein>
<organism evidence="2 3">
    <name type="scientific">Limnovirga soli</name>
    <dbReference type="NCBI Taxonomy" id="2656915"/>
    <lineage>
        <taxon>Bacteria</taxon>
        <taxon>Pseudomonadati</taxon>
        <taxon>Bacteroidota</taxon>
        <taxon>Chitinophagia</taxon>
        <taxon>Chitinophagales</taxon>
        <taxon>Chitinophagaceae</taxon>
        <taxon>Limnovirga</taxon>
    </lineage>
</organism>
<keyword evidence="1" id="KW-1133">Transmembrane helix</keyword>
<evidence type="ECO:0000313" key="3">
    <source>
        <dbReference type="Proteomes" id="UP000598971"/>
    </source>
</evidence>